<evidence type="ECO:0000256" key="6">
    <source>
        <dbReference type="ARBA" id="ARBA00022989"/>
    </source>
</evidence>
<evidence type="ECO:0000259" key="10">
    <source>
        <dbReference type="Pfam" id="PF01618"/>
    </source>
</evidence>
<feature type="transmembrane region" description="Helical" evidence="9">
    <location>
        <begin position="128"/>
        <end position="154"/>
    </location>
</feature>
<dbReference type="PANTHER" id="PTHR30625:SF15">
    <property type="entry name" value="BIOPOLYMER TRANSPORT PROTEIN EXBB"/>
    <property type="match status" value="1"/>
</dbReference>
<dbReference type="EMBL" id="JAAEJV010000022">
    <property type="protein sequence ID" value="MBF5059428.1"/>
    <property type="molecule type" value="Genomic_DNA"/>
</dbReference>
<name>A0ABS0AZ68_9BACT</name>
<comment type="similarity">
    <text evidence="8">Belongs to the exbB/tolQ family.</text>
</comment>
<evidence type="ECO:0000256" key="2">
    <source>
        <dbReference type="ARBA" id="ARBA00022448"/>
    </source>
</evidence>
<dbReference type="InterPro" id="IPR002898">
    <property type="entry name" value="MotA_ExbB_proton_chnl"/>
</dbReference>
<dbReference type="RefSeq" id="WP_194847734.1">
    <property type="nucleotide sequence ID" value="NZ_JAAEJV010000022.1"/>
</dbReference>
<keyword evidence="6 9" id="KW-1133">Transmembrane helix</keyword>
<evidence type="ECO:0000256" key="3">
    <source>
        <dbReference type="ARBA" id="ARBA00022475"/>
    </source>
</evidence>
<evidence type="ECO:0000256" key="4">
    <source>
        <dbReference type="ARBA" id="ARBA00022692"/>
    </source>
</evidence>
<evidence type="ECO:0000313" key="11">
    <source>
        <dbReference type="EMBL" id="MBF5059428.1"/>
    </source>
</evidence>
<dbReference type="Pfam" id="PF01618">
    <property type="entry name" value="MotA_ExbB"/>
    <property type="match status" value="1"/>
</dbReference>
<organism evidence="11 12">
    <name type="scientific">Candidatus Neptunichlamydia vexilliferae</name>
    <dbReference type="NCBI Taxonomy" id="1651774"/>
    <lineage>
        <taxon>Bacteria</taxon>
        <taxon>Pseudomonadati</taxon>
        <taxon>Chlamydiota</taxon>
        <taxon>Chlamydiia</taxon>
        <taxon>Parachlamydiales</taxon>
        <taxon>Simkaniaceae</taxon>
        <taxon>Candidatus Neptunichlamydia</taxon>
    </lineage>
</organism>
<feature type="transmembrane region" description="Helical" evidence="9">
    <location>
        <begin position="17"/>
        <end position="39"/>
    </location>
</feature>
<dbReference type="Proteomes" id="UP001194714">
    <property type="component" value="Unassembled WGS sequence"/>
</dbReference>
<keyword evidence="3" id="KW-1003">Cell membrane</keyword>
<accession>A0ABS0AZ68</accession>
<dbReference type="InterPro" id="IPR050790">
    <property type="entry name" value="ExbB/TolQ_transport"/>
</dbReference>
<dbReference type="PANTHER" id="PTHR30625">
    <property type="entry name" value="PROTEIN TOLQ"/>
    <property type="match status" value="1"/>
</dbReference>
<proteinExistence type="inferred from homology"/>
<keyword evidence="4 9" id="KW-0812">Transmembrane</keyword>
<evidence type="ECO:0000313" key="12">
    <source>
        <dbReference type="Proteomes" id="UP001194714"/>
    </source>
</evidence>
<sequence length="230" mass="25798">METFSQAYVQADFFGKLIFFALFLLSCGCWVFAIQKFLLLKRVKLSAKHFQKIAAMRKEEILNVNAQSKSPFAVLYNVLKEKTLAILDKNRFFSGENPNYLSNADVEFLDSHLHAAITKERERIERNFFVLPMATTLAPFLGLLGTVWGILITFGEMQAGHAITSNSAVLGGLSTALTTTVLGLLVAIPTLVAYSYLKNASRRFAIEMVDFSHFLLSTVELQYRKVDVDP</sequence>
<evidence type="ECO:0000256" key="7">
    <source>
        <dbReference type="ARBA" id="ARBA00023136"/>
    </source>
</evidence>
<reference evidence="11 12" key="1">
    <citation type="submission" date="2020-01" db="EMBL/GenBank/DDBJ databases">
        <title>Draft genome sequence of Cand. Neptunochlamydia vexilliferae K9.</title>
        <authorList>
            <person name="Schulz F."/>
            <person name="Koestlbacher S."/>
            <person name="Wascher F."/>
            <person name="Pizzetti I."/>
            <person name="Horn M."/>
        </authorList>
    </citation>
    <scope>NUCLEOTIDE SEQUENCE [LARGE SCALE GENOMIC DNA]</scope>
    <source>
        <strain evidence="11 12">K9</strain>
    </source>
</reference>
<comment type="caution">
    <text evidence="11">The sequence shown here is derived from an EMBL/GenBank/DDBJ whole genome shotgun (WGS) entry which is preliminary data.</text>
</comment>
<keyword evidence="7 9" id="KW-0472">Membrane</keyword>
<evidence type="ECO:0000256" key="8">
    <source>
        <dbReference type="RuleBase" id="RU004057"/>
    </source>
</evidence>
<keyword evidence="2 8" id="KW-0813">Transport</keyword>
<protein>
    <recommendedName>
        <fullName evidence="10">MotA/TolQ/ExbB proton channel domain-containing protein</fullName>
    </recommendedName>
</protein>
<keyword evidence="12" id="KW-1185">Reference proteome</keyword>
<evidence type="ECO:0000256" key="5">
    <source>
        <dbReference type="ARBA" id="ARBA00022927"/>
    </source>
</evidence>
<feature type="domain" description="MotA/TolQ/ExbB proton channel" evidence="10">
    <location>
        <begin position="100"/>
        <end position="208"/>
    </location>
</feature>
<evidence type="ECO:0000256" key="1">
    <source>
        <dbReference type="ARBA" id="ARBA00004651"/>
    </source>
</evidence>
<gene>
    <name evidence="11" type="ORF">NEPTK9_000942</name>
</gene>
<feature type="transmembrane region" description="Helical" evidence="9">
    <location>
        <begin position="174"/>
        <end position="197"/>
    </location>
</feature>
<comment type="subcellular location">
    <subcellularLocation>
        <location evidence="1">Cell membrane</location>
        <topology evidence="1">Multi-pass membrane protein</topology>
    </subcellularLocation>
    <subcellularLocation>
        <location evidence="8">Membrane</location>
        <topology evidence="8">Multi-pass membrane protein</topology>
    </subcellularLocation>
</comment>
<evidence type="ECO:0000256" key="9">
    <source>
        <dbReference type="SAM" id="Phobius"/>
    </source>
</evidence>
<keyword evidence="5 8" id="KW-0653">Protein transport</keyword>